<dbReference type="Pfam" id="PF25888">
    <property type="entry name" value="WHD_DnaB"/>
    <property type="match status" value="1"/>
</dbReference>
<evidence type="ECO:0000259" key="1">
    <source>
        <dbReference type="Pfam" id="PF25888"/>
    </source>
</evidence>
<keyword evidence="3" id="KW-1185">Reference proteome</keyword>
<dbReference type="GO" id="GO:0004386">
    <property type="term" value="F:helicase activity"/>
    <property type="evidence" value="ECO:0007669"/>
    <property type="project" value="UniProtKB-KW"/>
</dbReference>
<keyword evidence="2" id="KW-0067">ATP-binding</keyword>
<protein>
    <submittedName>
        <fullName evidence="2">Helicase DnaB</fullName>
    </submittedName>
</protein>
<name>A0A328PK98_9MOLU</name>
<keyword evidence="2" id="KW-0347">Helicase</keyword>
<dbReference type="InterPro" id="IPR058660">
    <property type="entry name" value="WHD_DnaB"/>
</dbReference>
<dbReference type="EMBL" id="QKVO01000001">
    <property type="protein sequence ID" value="RAO95282.1"/>
    <property type="molecule type" value="Genomic_DNA"/>
</dbReference>
<organism evidence="2 3">
    <name type="scientific">Mycoplasma wenyonii</name>
    <dbReference type="NCBI Taxonomy" id="65123"/>
    <lineage>
        <taxon>Bacteria</taxon>
        <taxon>Bacillati</taxon>
        <taxon>Mycoplasmatota</taxon>
        <taxon>Mollicutes</taxon>
        <taxon>Mycoplasmataceae</taxon>
        <taxon>Mycoplasma</taxon>
    </lineage>
</organism>
<dbReference type="OrthoDB" id="394420at2"/>
<dbReference type="AlphaFoldDB" id="A0A328PK98"/>
<comment type="caution">
    <text evidence="2">The sequence shown here is derived from an EMBL/GenBank/DDBJ whole genome shotgun (WGS) entry which is preliminary data.</text>
</comment>
<reference evidence="3" key="1">
    <citation type="submission" date="2018-06" db="EMBL/GenBank/DDBJ databases">
        <authorList>
            <person name="Martinez Ocampo F."/>
            <person name="Quiroz Castaneda R.E."/>
            <person name="Rojas Lopez X."/>
        </authorList>
    </citation>
    <scope>NUCLEOTIDE SEQUENCE [LARGE SCALE GENOMIC DNA]</scope>
    <source>
        <strain evidence="3">INIFAP02</strain>
    </source>
</reference>
<evidence type="ECO:0000313" key="2">
    <source>
        <dbReference type="EMBL" id="RAO95282.1"/>
    </source>
</evidence>
<accession>A0A328PK98</accession>
<sequence length="379" mass="44791">MSTITDYLNSAEKFIQIELEPTEFDWISFHQFYSFILSKKSLILFPYLYAQARINELNSSKKYSLSNLLNAQEISYSEFRELISELEDYKLVSIFSKEELLTLKLSSPRPLKELIKSEKLIHKLPSFKLAEFKYIFEKYQNSTELTFSKNTDSSENQLSNLNSDQIKLYWSFYDNLYKTVEKEFTLSPAIVELIESHWNNEQLSSSRLIELASLSLRIDESNNYYLSISELSNLINEELNLSKKEFNLDEYHSFWQNLHSHKDKKALKKQFKSLFSDYSEIIFYLKLTKKKQAPAKLEQWIQDCIKKHFEKSIINGMMSFVFSLLKKIPINYLIKMSDSLVDDGINTIDQFLNHLKGFAKHEIKNKNRFKVLSSEELTR</sequence>
<feature type="domain" description="Replicative helicase loading/DNA remodeling protein DnaB N-terminal winged helix" evidence="1">
    <location>
        <begin position="11"/>
        <end position="118"/>
    </location>
</feature>
<evidence type="ECO:0000313" key="3">
    <source>
        <dbReference type="Proteomes" id="UP000249762"/>
    </source>
</evidence>
<proteinExistence type="predicted"/>
<keyword evidence="2" id="KW-0547">Nucleotide-binding</keyword>
<gene>
    <name evidence="2" type="ORF">DNK47_00270</name>
</gene>
<keyword evidence="2" id="KW-0378">Hydrolase</keyword>
<dbReference type="Proteomes" id="UP000249762">
    <property type="component" value="Unassembled WGS sequence"/>
</dbReference>